<dbReference type="RefSeq" id="WP_011278162.1">
    <property type="nucleotide sequence ID" value="NZ_BHWZ01000003.1"/>
</dbReference>
<evidence type="ECO:0000313" key="3">
    <source>
        <dbReference type="Proteomes" id="UP000060043"/>
    </source>
</evidence>
<dbReference type="PaxDb" id="1435377-SUSAZ_06330"/>
<dbReference type="Proteomes" id="UP000060043">
    <property type="component" value="Chromosome"/>
</dbReference>
<evidence type="ECO:0000313" key="1">
    <source>
        <dbReference type="EMBL" id="ALU30480.1"/>
    </source>
</evidence>
<accession>A0A0U3H6D3</accession>
<dbReference type="AlphaFoldDB" id="A0A0U3H6D3"/>
<dbReference type="OrthoDB" id="43036at2157"/>
<dbReference type="GeneID" id="14551828"/>
<dbReference type="OMA" id="CTHEIKK"/>
<proteinExistence type="predicted"/>
<name>A0A0U3H6D3_9CREN</name>
<gene>
    <name evidence="1" type="ORF">ATY89_11375</name>
    <name evidence="2" type="ORF">ATZ20_02930</name>
</gene>
<evidence type="ECO:0000313" key="4">
    <source>
        <dbReference type="Proteomes" id="UP000065473"/>
    </source>
</evidence>
<dbReference type="EMBL" id="CP013694">
    <property type="protein sequence ID" value="ALU30480.1"/>
    <property type="molecule type" value="Genomic_DNA"/>
</dbReference>
<protein>
    <submittedName>
        <fullName evidence="1">Uncharacterized protein</fullName>
    </submittedName>
</protein>
<organism evidence="1 4">
    <name type="scientific">Sulfolobus acidocaldarius</name>
    <dbReference type="NCBI Taxonomy" id="2285"/>
    <lineage>
        <taxon>Archaea</taxon>
        <taxon>Thermoproteota</taxon>
        <taxon>Thermoprotei</taxon>
        <taxon>Sulfolobales</taxon>
        <taxon>Sulfolobaceae</taxon>
        <taxon>Sulfolobus</taxon>
    </lineage>
</organism>
<sequence length="169" mass="19328">MPYVDVGAKICRPTEYQKVEKGDIILVYPATLKINKQLIQFPPLSVVSENCENFIESPNWVDGYIVKGNERIEFLEGRDLIKGEIKVHENLLTAFTLKKLLPKQLEIKILKIKVKAQPIISVQDVPLVYLAGNLVIIPSMDYKKYLELFAYSLYYYISSSSADDRNISI</sequence>
<evidence type="ECO:0000313" key="2">
    <source>
        <dbReference type="EMBL" id="ALU31203.1"/>
    </source>
</evidence>
<reference evidence="3 4" key="1">
    <citation type="submission" date="2015-12" db="EMBL/GenBank/DDBJ databases">
        <title>A stable core within a dynamic pangenome in Sulfolobus acidocaldarius.</title>
        <authorList>
            <person name="Anderson R."/>
            <person name="Kouris A."/>
            <person name="Seward C."/>
            <person name="Campbell K."/>
            <person name="Whitaker R."/>
        </authorList>
    </citation>
    <scope>NUCLEOTIDE SEQUENCE [LARGE SCALE GENOMIC DNA]</scope>
    <source>
        <strain evidence="1 4">GG12-C01-09</strain>
        <strain evidence="2 3">NG05B_CO5_07</strain>
    </source>
</reference>
<dbReference type="EMBL" id="CP013695">
    <property type="protein sequence ID" value="ALU31203.1"/>
    <property type="molecule type" value="Genomic_DNA"/>
</dbReference>
<dbReference type="Proteomes" id="UP000065473">
    <property type="component" value="Chromosome"/>
</dbReference>